<dbReference type="SMART" id="SM00504">
    <property type="entry name" value="Ubox"/>
    <property type="match status" value="1"/>
</dbReference>
<dbReference type="InterPro" id="IPR015943">
    <property type="entry name" value="WD40/YVTN_repeat-like_dom_sf"/>
</dbReference>
<dbReference type="PANTHER" id="PTHR43995">
    <property type="entry name" value="PRE-MRNA-PROCESSING FACTOR 19"/>
    <property type="match status" value="1"/>
</dbReference>
<protein>
    <recommendedName>
        <fullName evidence="6 18">Pre-mRNA-processing factor 19</fullName>
        <ecNumber evidence="5 18">2.3.2.27</ecNumber>
    </recommendedName>
</protein>
<comment type="pathway">
    <text evidence="3 18">Protein modification; protein ubiquitination.</text>
</comment>
<evidence type="ECO:0000256" key="8">
    <source>
        <dbReference type="ARBA" id="ARBA00022664"/>
    </source>
</evidence>
<feature type="repeat" description="WD" evidence="17">
    <location>
        <begin position="247"/>
        <end position="278"/>
    </location>
</feature>
<dbReference type="GO" id="GO:0071006">
    <property type="term" value="C:U2-type catalytic step 1 spliceosome"/>
    <property type="evidence" value="ECO:0007669"/>
    <property type="project" value="TreeGrafter"/>
</dbReference>
<evidence type="ECO:0000256" key="17">
    <source>
        <dbReference type="PROSITE-ProRule" id="PRU00221"/>
    </source>
</evidence>
<dbReference type="InterPro" id="IPR001680">
    <property type="entry name" value="WD40_rpt"/>
</dbReference>
<keyword evidence="9 18" id="KW-0808">Transferase</keyword>
<dbReference type="PROSITE" id="PS50294">
    <property type="entry name" value="WD_REPEATS_REGION"/>
    <property type="match status" value="4"/>
</dbReference>
<evidence type="ECO:0000256" key="3">
    <source>
        <dbReference type="ARBA" id="ARBA00004906"/>
    </source>
</evidence>
<dbReference type="GO" id="GO:0005737">
    <property type="term" value="C:cytoplasm"/>
    <property type="evidence" value="ECO:0007669"/>
    <property type="project" value="TreeGrafter"/>
</dbReference>
<evidence type="ECO:0000256" key="10">
    <source>
        <dbReference type="ARBA" id="ARBA00022728"/>
    </source>
</evidence>
<evidence type="ECO:0000256" key="15">
    <source>
        <dbReference type="ARBA" id="ARBA00023204"/>
    </source>
</evidence>
<evidence type="ECO:0000256" key="6">
    <source>
        <dbReference type="ARBA" id="ARBA00015618"/>
    </source>
</evidence>
<dbReference type="PANTHER" id="PTHR43995:SF1">
    <property type="entry name" value="PRE-MRNA-PROCESSING FACTOR 19"/>
    <property type="match status" value="1"/>
</dbReference>
<sequence length="497" mass="54699">MSTIVCAVSGHAPEEPVFSPKTGHVYEKRLIMKHVESTGKCPVTKEDLTQEDLVPMKANKAVRPRPAAATSIPGMLSLLQSEWDALMTESYELKTHLDTTRKQLSHALYQHDAACRVIARLLRERDNARSQVAQLQEQLMNSTPSAMQVDGGAQGETGLTAEILERMTECMKALSKTRKKKEFPDLCPVADVKKFGCVGSHPTHQSTAPGILCVDVHKADSNRVVTGGVDSQVVLFNSEKEKLVQKMQGHTKKVVSVKFHPNQDIIVSASQDSTARVWANTSGNWQGAYSCKSVVKTHKAEVTDLSIHPLGDYFLTSSRDKSWALHDMTQNRLIRHVQDLASGYTCMNFHPDGLILAGGTEDNLVNVWDIKKQEIVATLSGHEGEVQALSFSENGYYLATGANDGTVRLWDLRKPLCIQTLKADAPVNAVKFDGTGQYLAVGANTVQVYNFETKTSLGATTELKDHQAPVMGVCFGQHARSLFSVSMDRHLKLYKVQ</sequence>
<feature type="repeat" description="WD" evidence="17">
    <location>
        <begin position="463"/>
        <end position="497"/>
    </location>
</feature>
<evidence type="ECO:0000313" key="20">
    <source>
        <dbReference type="EMBL" id="CAE0562733.1"/>
    </source>
</evidence>
<dbReference type="InterPro" id="IPR013083">
    <property type="entry name" value="Znf_RING/FYVE/PHD"/>
</dbReference>
<dbReference type="Pfam" id="PF04564">
    <property type="entry name" value="U-box"/>
    <property type="match status" value="1"/>
</dbReference>
<dbReference type="GO" id="GO:0000974">
    <property type="term" value="C:Prp19 complex"/>
    <property type="evidence" value="ECO:0007669"/>
    <property type="project" value="UniProtKB-UniRule"/>
</dbReference>
<dbReference type="InterPro" id="IPR038959">
    <property type="entry name" value="Prp19"/>
</dbReference>
<dbReference type="InterPro" id="IPR036322">
    <property type="entry name" value="WD40_repeat_dom_sf"/>
</dbReference>
<feature type="domain" description="U-box" evidence="19">
    <location>
        <begin position="3"/>
        <end position="69"/>
    </location>
</feature>
<name>A0A7S3WLJ3_9SPIT</name>
<evidence type="ECO:0000256" key="7">
    <source>
        <dbReference type="ARBA" id="ARBA00022574"/>
    </source>
</evidence>
<comment type="subunit">
    <text evidence="18">Homotetramer.</text>
</comment>
<dbReference type="Pfam" id="PF08606">
    <property type="entry name" value="Prp19"/>
    <property type="match status" value="1"/>
</dbReference>
<dbReference type="SUPFAM" id="SSF57850">
    <property type="entry name" value="RING/U-box"/>
    <property type="match status" value="1"/>
</dbReference>
<organism evidence="20">
    <name type="scientific">Strombidinopsis acuminata</name>
    <dbReference type="NCBI Taxonomy" id="141414"/>
    <lineage>
        <taxon>Eukaryota</taxon>
        <taxon>Sar</taxon>
        <taxon>Alveolata</taxon>
        <taxon>Ciliophora</taxon>
        <taxon>Intramacronucleata</taxon>
        <taxon>Spirotrichea</taxon>
        <taxon>Choreotrichia</taxon>
        <taxon>Choreotrichida</taxon>
        <taxon>Strombidinopsidae</taxon>
        <taxon>Strombidinopsis</taxon>
    </lineage>
</organism>
<dbReference type="GO" id="GO:0000398">
    <property type="term" value="P:mRNA splicing, via spliceosome"/>
    <property type="evidence" value="ECO:0007669"/>
    <property type="project" value="InterPro"/>
</dbReference>
<evidence type="ECO:0000259" key="19">
    <source>
        <dbReference type="SMART" id="SM00504"/>
    </source>
</evidence>
<keyword evidence="14 18" id="KW-0508">mRNA splicing</keyword>
<keyword evidence="8 18" id="KW-0507">mRNA processing</keyword>
<keyword evidence="11" id="KW-0677">Repeat</keyword>
<dbReference type="CDD" id="cd00200">
    <property type="entry name" value="WD40"/>
    <property type="match status" value="1"/>
</dbReference>
<dbReference type="InterPro" id="IPR055340">
    <property type="entry name" value="RING-Ubox_PRP19"/>
</dbReference>
<keyword evidence="16 18" id="KW-0539">Nucleus</keyword>
<comment type="catalytic activity">
    <reaction evidence="1 18">
        <text>S-ubiquitinyl-[E2 ubiquitin-conjugating enzyme]-L-cysteine + [acceptor protein]-L-lysine = [E2 ubiquitin-conjugating enzyme]-L-cysteine + N(6)-ubiquitinyl-[acceptor protein]-L-lysine.</text>
        <dbReference type="EC" id="2.3.2.27"/>
    </reaction>
</comment>
<dbReference type="InterPro" id="IPR013915">
    <property type="entry name" value="Prp19_cc"/>
</dbReference>
<dbReference type="GO" id="GO:0006281">
    <property type="term" value="P:DNA repair"/>
    <property type="evidence" value="ECO:0007669"/>
    <property type="project" value="UniProtKB-KW"/>
</dbReference>
<evidence type="ECO:0000256" key="16">
    <source>
        <dbReference type="ARBA" id="ARBA00023242"/>
    </source>
</evidence>
<keyword evidence="15 18" id="KW-0234">DNA repair</keyword>
<proteinExistence type="inferred from homology"/>
<dbReference type="PROSITE" id="PS00678">
    <property type="entry name" value="WD_REPEATS_1"/>
    <property type="match status" value="2"/>
</dbReference>
<evidence type="ECO:0000256" key="18">
    <source>
        <dbReference type="RuleBase" id="RU367101"/>
    </source>
</evidence>
<dbReference type="EMBL" id="HBIQ01054895">
    <property type="protein sequence ID" value="CAE0562733.1"/>
    <property type="molecule type" value="Transcribed_RNA"/>
</dbReference>
<evidence type="ECO:0000256" key="11">
    <source>
        <dbReference type="ARBA" id="ARBA00022737"/>
    </source>
</evidence>
<evidence type="ECO:0000256" key="13">
    <source>
        <dbReference type="ARBA" id="ARBA00022786"/>
    </source>
</evidence>
<keyword evidence="12 18" id="KW-0227">DNA damage</keyword>
<dbReference type="InterPro" id="IPR019775">
    <property type="entry name" value="WD40_repeat_CS"/>
</dbReference>
<keyword evidence="10 18" id="KW-0747">Spliceosome</keyword>
<gene>
    <name evidence="20" type="ORF">SACU0126_LOCUS17484</name>
</gene>
<evidence type="ECO:0000256" key="14">
    <source>
        <dbReference type="ARBA" id="ARBA00023187"/>
    </source>
</evidence>
<evidence type="ECO:0000256" key="9">
    <source>
        <dbReference type="ARBA" id="ARBA00022679"/>
    </source>
</evidence>
<comment type="subcellular location">
    <subcellularLocation>
        <location evidence="2">Nucleus</location>
        <location evidence="2">Nucleoplasm</location>
    </subcellularLocation>
</comment>
<evidence type="ECO:0000256" key="12">
    <source>
        <dbReference type="ARBA" id="ARBA00022763"/>
    </source>
</evidence>
<comment type="function">
    <text evidence="18">Ubiquitin-protein ligase which is mainly involved pre-mRNA splicing and DNA repair. Required for pre-mRNA splicing as component of the spliceosome.</text>
</comment>
<keyword evidence="13 18" id="KW-0833">Ubl conjugation pathway</keyword>
<dbReference type="EC" id="2.3.2.27" evidence="5 18"/>
<feature type="repeat" description="WD" evidence="17">
    <location>
        <begin position="379"/>
        <end position="420"/>
    </location>
</feature>
<evidence type="ECO:0000256" key="4">
    <source>
        <dbReference type="ARBA" id="ARBA00006388"/>
    </source>
</evidence>
<dbReference type="AlphaFoldDB" id="A0A7S3WLJ3"/>
<dbReference type="GO" id="GO:0061630">
    <property type="term" value="F:ubiquitin protein ligase activity"/>
    <property type="evidence" value="ECO:0007669"/>
    <property type="project" value="UniProtKB-UniRule"/>
</dbReference>
<dbReference type="InterPro" id="IPR003613">
    <property type="entry name" value="Ubox_domain"/>
</dbReference>
<dbReference type="UniPathway" id="UPA00143"/>
<dbReference type="PRINTS" id="PR00320">
    <property type="entry name" value="GPROTEINBRPT"/>
</dbReference>
<feature type="repeat" description="WD" evidence="17">
    <location>
        <begin position="337"/>
        <end position="378"/>
    </location>
</feature>
<accession>A0A7S3WLJ3</accession>
<keyword evidence="7 17" id="KW-0853">WD repeat</keyword>
<comment type="similarity">
    <text evidence="4 18">Belongs to the WD repeat PRP19 family.</text>
</comment>
<dbReference type="GO" id="GO:0070534">
    <property type="term" value="P:protein K63-linked ubiquitination"/>
    <property type="evidence" value="ECO:0007669"/>
    <property type="project" value="UniProtKB-UniRule"/>
</dbReference>
<evidence type="ECO:0000256" key="5">
    <source>
        <dbReference type="ARBA" id="ARBA00012483"/>
    </source>
</evidence>
<dbReference type="GO" id="GO:0005654">
    <property type="term" value="C:nucleoplasm"/>
    <property type="evidence" value="ECO:0007669"/>
    <property type="project" value="UniProtKB-SubCell"/>
</dbReference>
<dbReference type="Pfam" id="PF24814">
    <property type="entry name" value="WD40_Prp19"/>
    <property type="match status" value="1"/>
</dbReference>
<dbReference type="Gene3D" id="2.130.10.10">
    <property type="entry name" value="YVTN repeat-like/Quinoprotein amine dehydrogenase"/>
    <property type="match status" value="1"/>
</dbReference>
<dbReference type="SMART" id="SM00320">
    <property type="entry name" value="WD40"/>
    <property type="match status" value="7"/>
</dbReference>
<dbReference type="SUPFAM" id="SSF50978">
    <property type="entry name" value="WD40 repeat-like"/>
    <property type="match status" value="1"/>
</dbReference>
<evidence type="ECO:0000256" key="2">
    <source>
        <dbReference type="ARBA" id="ARBA00004642"/>
    </source>
</evidence>
<dbReference type="CDD" id="cd16656">
    <property type="entry name" value="RING-Ubox_PRP19"/>
    <property type="match status" value="1"/>
</dbReference>
<dbReference type="PROSITE" id="PS50082">
    <property type="entry name" value="WD_REPEATS_2"/>
    <property type="match status" value="4"/>
</dbReference>
<dbReference type="Gene3D" id="3.30.40.10">
    <property type="entry name" value="Zinc/RING finger domain, C3HC4 (zinc finger)"/>
    <property type="match status" value="1"/>
</dbReference>
<dbReference type="FunFam" id="3.30.40.10:FF:000027">
    <property type="entry name" value="Pre-mRNA-processing factor 19, putative"/>
    <property type="match status" value="1"/>
</dbReference>
<evidence type="ECO:0000256" key="1">
    <source>
        <dbReference type="ARBA" id="ARBA00000900"/>
    </source>
</evidence>
<reference evidence="20" key="1">
    <citation type="submission" date="2021-01" db="EMBL/GenBank/DDBJ databases">
        <authorList>
            <person name="Corre E."/>
            <person name="Pelletier E."/>
            <person name="Niang G."/>
            <person name="Scheremetjew M."/>
            <person name="Finn R."/>
            <person name="Kale V."/>
            <person name="Holt S."/>
            <person name="Cochrane G."/>
            <person name="Meng A."/>
            <person name="Brown T."/>
            <person name="Cohen L."/>
        </authorList>
    </citation>
    <scope>NUCLEOTIDE SEQUENCE</scope>
    <source>
        <strain evidence="20">SPMC142</strain>
    </source>
</reference>
<dbReference type="InterPro" id="IPR020472">
    <property type="entry name" value="WD40_PAC1"/>
</dbReference>